<dbReference type="PANTHER" id="PTHR43547">
    <property type="entry name" value="TWO-COMPONENT HISTIDINE KINASE"/>
    <property type="match status" value="1"/>
</dbReference>
<sequence length="382" mass="42055">MTRNSLNTDTKRQKTDSFRHDLRTHLSAIVSLTDLIRKSEDQEKIAALIEALHFAASNAMTMVEGGAELFKQPKQETILLSCWLKEFEGLASLLANSHGARFQLAISPDLEEGAPLAPAPSYLHRTLMLLLDNALKYAQQATITLTAALKSDTEILLTLCDDGPGFREENPELLFEPYHRGEGQDASDGKGLGLWSARHILSVMGGTITAQENTPHGACFLITLPLEQARLPEPEKSKPSRPSIKHALTEKQGNEKERAKILIVDDNKTNLLILAEILKALGFSPITAQSGSEALELLKHIQPDLAIFDIRMDGMSGWDLIKHIQQKKNHAALPVIAISADDAPQTIAPFKAWLRRPIEADTLYELLTSCLADSTLARPKSQ</sequence>
<dbReference type="OrthoDB" id="9801651at2"/>
<dbReference type="InterPro" id="IPR011006">
    <property type="entry name" value="CheY-like_superfamily"/>
</dbReference>
<feature type="domain" description="Histidine kinase" evidence="6">
    <location>
        <begin position="17"/>
        <end position="228"/>
    </location>
</feature>
<dbReference type="InterPro" id="IPR004358">
    <property type="entry name" value="Sig_transdc_His_kin-like_C"/>
</dbReference>
<dbReference type="SUPFAM" id="SSF55874">
    <property type="entry name" value="ATPase domain of HSP90 chaperone/DNA topoisomerase II/histidine kinase"/>
    <property type="match status" value="1"/>
</dbReference>
<dbReference type="InterPro" id="IPR005467">
    <property type="entry name" value="His_kinase_dom"/>
</dbReference>
<evidence type="ECO:0000256" key="5">
    <source>
        <dbReference type="SAM" id="MobiDB-lite"/>
    </source>
</evidence>
<dbReference type="SMART" id="SM00387">
    <property type="entry name" value="HATPase_c"/>
    <property type="match status" value="1"/>
</dbReference>
<feature type="domain" description="Response regulatory" evidence="7">
    <location>
        <begin position="260"/>
        <end position="371"/>
    </location>
</feature>
<dbReference type="SMART" id="SM00448">
    <property type="entry name" value="REC"/>
    <property type="match status" value="1"/>
</dbReference>
<comment type="catalytic activity">
    <reaction evidence="1">
        <text>ATP + protein L-histidine = ADP + protein N-phospho-L-histidine.</text>
        <dbReference type="EC" id="2.7.13.3"/>
    </reaction>
</comment>
<evidence type="ECO:0000256" key="3">
    <source>
        <dbReference type="ARBA" id="ARBA00022553"/>
    </source>
</evidence>
<dbReference type="Gene3D" id="3.30.565.10">
    <property type="entry name" value="Histidine kinase-like ATPase, C-terminal domain"/>
    <property type="match status" value="1"/>
</dbReference>
<dbReference type="SUPFAM" id="SSF52172">
    <property type="entry name" value="CheY-like"/>
    <property type="match status" value="1"/>
</dbReference>
<keyword evidence="8" id="KW-0418">Kinase</keyword>
<dbReference type="Pfam" id="PF00072">
    <property type="entry name" value="Response_reg"/>
    <property type="match status" value="1"/>
</dbReference>
<dbReference type="Proteomes" id="UP000199236">
    <property type="component" value="Unassembled WGS sequence"/>
</dbReference>
<name>A0A1I5IKE6_9HYPH</name>
<dbReference type="AlphaFoldDB" id="A0A1I5IKE6"/>
<evidence type="ECO:0000256" key="2">
    <source>
        <dbReference type="ARBA" id="ARBA00012438"/>
    </source>
</evidence>
<dbReference type="Gene3D" id="3.40.50.2300">
    <property type="match status" value="1"/>
</dbReference>
<dbReference type="PANTHER" id="PTHR43547:SF2">
    <property type="entry name" value="HYBRID SIGNAL TRANSDUCTION HISTIDINE KINASE C"/>
    <property type="match status" value="1"/>
</dbReference>
<protein>
    <recommendedName>
        <fullName evidence="2">histidine kinase</fullName>
        <ecNumber evidence="2">2.7.13.3</ecNumber>
    </recommendedName>
</protein>
<evidence type="ECO:0000313" key="8">
    <source>
        <dbReference type="EMBL" id="SFO61047.1"/>
    </source>
</evidence>
<dbReference type="InterPro" id="IPR001789">
    <property type="entry name" value="Sig_transdc_resp-reg_receiver"/>
</dbReference>
<keyword evidence="3 4" id="KW-0597">Phosphoprotein</keyword>
<dbReference type="CDD" id="cd00075">
    <property type="entry name" value="HATPase"/>
    <property type="match status" value="1"/>
</dbReference>
<evidence type="ECO:0000259" key="7">
    <source>
        <dbReference type="PROSITE" id="PS50110"/>
    </source>
</evidence>
<proteinExistence type="predicted"/>
<dbReference type="CDD" id="cd17546">
    <property type="entry name" value="REC_hyHK_CKI1_RcsC-like"/>
    <property type="match status" value="1"/>
</dbReference>
<feature type="region of interest" description="Disordered" evidence="5">
    <location>
        <begin position="232"/>
        <end position="252"/>
    </location>
</feature>
<reference evidence="8 9" key="1">
    <citation type="submission" date="2016-10" db="EMBL/GenBank/DDBJ databases">
        <authorList>
            <person name="de Groot N.N."/>
        </authorList>
    </citation>
    <scope>NUCLEOTIDE SEQUENCE [LARGE SCALE GENOMIC DNA]</scope>
    <source>
        <strain evidence="8 9">CGMCC 1.9157</strain>
    </source>
</reference>
<keyword evidence="8" id="KW-0808">Transferase</keyword>
<dbReference type="STRING" id="655353.SAMN04488056_10952"/>
<organism evidence="8 9">
    <name type="scientific">Cohaesibacter marisflavi</name>
    <dbReference type="NCBI Taxonomy" id="655353"/>
    <lineage>
        <taxon>Bacteria</taxon>
        <taxon>Pseudomonadati</taxon>
        <taxon>Pseudomonadota</taxon>
        <taxon>Alphaproteobacteria</taxon>
        <taxon>Hyphomicrobiales</taxon>
        <taxon>Cohaesibacteraceae</taxon>
    </lineage>
</organism>
<dbReference type="EMBL" id="FOVR01000009">
    <property type="protein sequence ID" value="SFO61047.1"/>
    <property type="molecule type" value="Genomic_DNA"/>
</dbReference>
<evidence type="ECO:0000313" key="9">
    <source>
        <dbReference type="Proteomes" id="UP000199236"/>
    </source>
</evidence>
<feature type="modified residue" description="4-aspartylphosphate" evidence="4">
    <location>
        <position position="309"/>
    </location>
</feature>
<evidence type="ECO:0000256" key="1">
    <source>
        <dbReference type="ARBA" id="ARBA00000085"/>
    </source>
</evidence>
<dbReference type="InterPro" id="IPR003594">
    <property type="entry name" value="HATPase_dom"/>
</dbReference>
<dbReference type="PROSITE" id="PS50109">
    <property type="entry name" value="HIS_KIN"/>
    <property type="match status" value="1"/>
</dbReference>
<dbReference type="EC" id="2.7.13.3" evidence="2"/>
<dbReference type="InterPro" id="IPR036890">
    <property type="entry name" value="HATPase_C_sf"/>
</dbReference>
<accession>A0A1I5IKE6</accession>
<evidence type="ECO:0000256" key="4">
    <source>
        <dbReference type="PROSITE-ProRule" id="PRU00169"/>
    </source>
</evidence>
<dbReference type="Pfam" id="PF02518">
    <property type="entry name" value="HATPase_c"/>
    <property type="match status" value="1"/>
</dbReference>
<dbReference type="PROSITE" id="PS50110">
    <property type="entry name" value="RESPONSE_REGULATORY"/>
    <property type="match status" value="1"/>
</dbReference>
<dbReference type="PRINTS" id="PR00344">
    <property type="entry name" value="BCTRLSENSOR"/>
</dbReference>
<gene>
    <name evidence="8" type="ORF">SAMN04488056_10952</name>
</gene>
<evidence type="ECO:0000259" key="6">
    <source>
        <dbReference type="PROSITE" id="PS50109"/>
    </source>
</evidence>
<keyword evidence="9" id="KW-1185">Reference proteome</keyword>
<dbReference type="GO" id="GO:0000155">
    <property type="term" value="F:phosphorelay sensor kinase activity"/>
    <property type="evidence" value="ECO:0007669"/>
    <property type="project" value="TreeGrafter"/>
</dbReference>